<reference key="1">
    <citation type="journal article" date="2007" name="Nature">
        <title>The medaka draft genome and insights into vertebrate genome evolution.</title>
        <authorList>
            <person name="Kasahara M."/>
            <person name="Naruse K."/>
            <person name="Sasaki S."/>
            <person name="Nakatani Y."/>
            <person name="Qu W."/>
            <person name="Ahsan B."/>
            <person name="Yamada T."/>
            <person name="Nagayasu Y."/>
            <person name="Doi K."/>
            <person name="Kasai Y."/>
            <person name="Jindo T."/>
            <person name="Kobayashi D."/>
            <person name="Shimada A."/>
            <person name="Toyoda A."/>
            <person name="Kuroki Y."/>
            <person name="Fujiyama A."/>
            <person name="Sasaki T."/>
            <person name="Shimizu A."/>
            <person name="Asakawa S."/>
            <person name="Shimizu N."/>
            <person name="Hashimoto S."/>
            <person name="Yang J."/>
            <person name="Lee Y."/>
            <person name="Matsushima K."/>
            <person name="Sugano S."/>
            <person name="Sakaizumi M."/>
            <person name="Narita T."/>
            <person name="Ohishi K."/>
            <person name="Haga S."/>
            <person name="Ohta F."/>
            <person name="Nomoto H."/>
            <person name="Nogata K."/>
            <person name="Morishita T."/>
            <person name="Endo T."/>
            <person name="Shin-I T."/>
            <person name="Takeda H."/>
            <person name="Morishita S."/>
            <person name="Kohara Y."/>
        </authorList>
    </citation>
    <scope>NUCLEOTIDE SEQUENCE [LARGE SCALE GENOMIC DNA]</scope>
    <source>
        <strain>Hd-rR</strain>
    </source>
</reference>
<dbReference type="InterPro" id="IPR003599">
    <property type="entry name" value="Ig_sub"/>
</dbReference>
<dbReference type="Gene3D" id="2.60.40.10">
    <property type="entry name" value="Immunoglobulins"/>
    <property type="match status" value="1"/>
</dbReference>
<dbReference type="PROSITE" id="PS50835">
    <property type="entry name" value="IG_LIKE"/>
    <property type="match status" value="1"/>
</dbReference>
<dbReference type="AlphaFoldDB" id="A0A3P9IS40"/>
<dbReference type="InterPro" id="IPR013106">
    <property type="entry name" value="Ig_V-set"/>
</dbReference>
<protein>
    <recommendedName>
        <fullName evidence="1">Ig-like domain-containing protein</fullName>
    </recommendedName>
</protein>
<accession>A0A3P9IS40</accession>
<reference evidence="2" key="4">
    <citation type="submission" date="2025-09" db="UniProtKB">
        <authorList>
            <consortium name="Ensembl"/>
        </authorList>
    </citation>
    <scope>IDENTIFICATION</scope>
    <source>
        <strain evidence="2">HSOK</strain>
    </source>
</reference>
<dbReference type="InterPro" id="IPR013783">
    <property type="entry name" value="Ig-like_fold"/>
</dbReference>
<dbReference type="InterPro" id="IPR007110">
    <property type="entry name" value="Ig-like_dom"/>
</dbReference>
<dbReference type="PANTHER" id="PTHR11422">
    <property type="entry name" value="T-CELL SURFACE GLYCOPROTEIN CD4"/>
    <property type="match status" value="1"/>
</dbReference>
<reference evidence="2 3" key="2">
    <citation type="submission" date="2017-04" db="EMBL/GenBank/DDBJ databases">
        <title>CpG methylation of centromeres and impact of large insertions on vertebrate speciation.</title>
        <authorList>
            <person name="Ichikawa K."/>
            <person name="Yoshimura J."/>
            <person name="Morishita S."/>
        </authorList>
    </citation>
    <scope>NUCLEOTIDE SEQUENCE</scope>
    <source>
        <strain evidence="2 3">HSOK</strain>
    </source>
</reference>
<dbReference type="SMART" id="SM00408">
    <property type="entry name" value="IGc2"/>
    <property type="match status" value="1"/>
</dbReference>
<reference evidence="2" key="3">
    <citation type="submission" date="2025-08" db="UniProtKB">
        <authorList>
            <consortium name="Ensembl"/>
        </authorList>
    </citation>
    <scope>IDENTIFICATION</scope>
    <source>
        <strain evidence="2">HSOK</strain>
    </source>
</reference>
<evidence type="ECO:0000259" key="1">
    <source>
        <dbReference type="PROSITE" id="PS50835"/>
    </source>
</evidence>
<dbReference type="SMART" id="SM00409">
    <property type="entry name" value="IG"/>
    <property type="match status" value="1"/>
</dbReference>
<dbReference type="Proteomes" id="UP000265200">
    <property type="component" value="Chromosome 24"/>
</dbReference>
<name>A0A3P9IS40_ORYLA</name>
<sequence>EKPWTNLTFIFFINDSVCDSDCNFLFLLVSPAGYSDKTVYKRVGEDVTLPCDVYRSYKYDVKWLIYRPEKPDFESISCNGNVQNSDRASRLSVSSDCSLLITNITVEDADQYTCRPANNNHNDAVVYLNTLSSEYSDLNNSVYMNVNILI</sequence>
<feature type="domain" description="Ig-like" evidence="1">
    <location>
        <begin position="31"/>
        <end position="132"/>
    </location>
</feature>
<dbReference type="Ensembl" id="ENSORLT00015012329.1">
    <property type="protein sequence ID" value="ENSORLP00015022726.1"/>
    <property type="gene ID" value="ENSORLG00015002250.1"/>
</dbReference>
<organism evidence="2 3">
    <name type="scientific">Oryzias latipes</name>
    <name type="common">Japanese rice fish</name>
    <name type="synonym">Japanese killifish</name>
    <dbReference type="NCBI Taxonomy" id="8090"/>
    <lineage>
        <taxon>Eukaryota</taxon>
        <taxon>Metazoa</taxon>
        <taxon>Chordata</taxon>
        <taxon>Craniata</taxon>
        <taxon>Vertebrata</taxon>
        <taxon>Euteleostomi</taxon>
        <taxon>Actinopterygii</taxon>
        <taxon>Neopterygii</taxon>
        <taxon>Teleostei</taxon>
        <taxon>Neoteleostei</taxon>
        <taxon>Acanthomorphata</taxon>
        <taxon>Ovalentaria</taxon>
        <taxon>Atherinomorphae</taxon>
        <taxon>Beloniformes</taxon>
        <taxon>Adrianichthyidae</taxon>
        <taxon>Oryziinae</taxon>
        <taxon>Oryzias</taxon>
    </lineage>
</organism>
<dbReference type="Pfam" id="PF07686">
    <property type="entry name" value="V-set"/>
    <property type="match status" value="1"/>
</dbReference>
<proteinExistence type="predicted"/>
<evidence type="ECO:0000313" key="3">
    <source>
        <dbReference type="Proteomes" id="UP000265200"/>
    </source>
</evidence>
<dbReference type="PANTHER" id="PTHR11422:SF5">
    <property type="entry name" value="DIVERSE IMMUNOGLOBULIN DOMAIN-CONTAINING PROTEIN 1.1 ISOFORM X1-RELATED"/>
    <property type="match status" value="1"/>
</dbReference>
<dbReference type="InterPro" id="IPR036179">
    <property type="entry name" value="Ig-like_dom_sf"/>
</dbReference>
<dbReference type="InterPro" id="IPR003598">
    <property type="entry name" value="Ig_sub2"/>
</dbReference>
<dbReference type="SUPFAM" id="SSF48726">
    <property type="entry name" value="Immunoglobulin"/>
    <property type="match status" value="1"/>
</dbReference>
<evidence type="ECO:0000313" key="2">
    <source>
        <dbReference type="Ensembl" id="ENSORLP00015022726.1"/>
    </source>
</evidence>